<name>A0ABX2FGE2_9PSEU</name>
<dbReference type="Gene3D" id="1.10.443.10">
    <property type="entry name" value="Intergrase catalytic core"/>
    <property type="match status" value="1"/>
</dbReference>
<dbReference type="Pfam" id="PF00589">
    <property type="entry name" value="Phage_integrase"/>
    <property type="match status" value="1"/>
</dbReference>
<dbReference type="CDD" id="cd01189">
    <property type="entry name" value="INT_ICEBs1_C_like"/>
    <property type="match status" value="1"/>
</dbReference>
<dbReference type="InterPro" id="IPR010998">
    <property type="entry name" value="Integrase_recombinase_N"/>
</dbReference>
<dbReference type="RefSeq" id="WP_173140571.1">
    <property type="nucleotide sequence ID" value="NZ_JAAATY010000032.1"/>
</dbReference>
<dbReference type="Proteomes" id="UP000763557">
    <property type="component" value="Unassembled WGS sequence"/>
</dbReference>
<evidence type="ECO:0000313" key="5">
    <source>
        <dbReference type="EMBL" id="NRN69886.1"/>
    </source>
</evidence>
<proteinExistence type="predicted"/>
<reference evidence="5 6" key="1">
    <citation type="submission" date="2020-01" db="EMBL/GenBank/DDBJ databases">
        <title>Kibdelosporangium persica a novel Actinomycetes from a hot desert in Iran.</title>
        <authorList>
            <person name="Safaei N."/>
            <person name="Zaburannyi N."/>
            <person name="Mueller R."/>
            <person name="Wink J."/>
        </authorList>
    </citation>
    <scope>NUCLEOTIDE SEQUENCE [LARGE SCALE GENOMIC DNA]</scope>
    <source>
        <strain evidence="5 6">4NS15</strain>
    </source>
</reference>
<keyword evidence="1" id="KW-0238">DNA-binding</keyword>
<dbReference type="EMBL" id="JAAATY010000032">
    <property type="protein sequence ID" value="NRN69886.1"/>
    <property type="molecule type" value="Genomic_DNA"/>
</dbReference>
<dbReference type="InterPro" id="IPR002104">
    <property type="entry name" value="Integrase_catalytic"/>
</dbReference>
<feature type="region of interest" description="Disordered" evidence="3">
    <location>
        <begin position="189"/>
        <end position="209"/>
    </location>
</feature>
<dbReference type="PROSITE" id="PS51898">
    <property type="entry name" value="TYR_RECOMBINASE"/>
    <property type="match status" value="1"/>
</dbReference>
<dbReference type="SUPFAM" id="SSF56349">
    <property type="entry name" value="DNA breaking-rejoining enzymes"/>
    <property type="match status" value="1"/>
</dbReference>
<sequence length="462" mass="51015">MARPKDATASRADRLGSIGILPSGSLRIRVYAGLTPDTKRPRYLSETVPSGPNADDEAERARLRLITIVEQQRGLRLHATLDELITRHIALMPGATSTKTNYRGYHRNHISPLIGHLSSGMVAAETLDEFYGELARCREHCTADPTTAPADASHECRPLGAASIRKIHFLITAAYRSAIRWHWTTHNPATLANPPRKPHPRPQPPTPTEVTRILTHAWNQPDPMLGIATWTAIATGARRGELCALRWTSFDADRRVLHIRASIAHDGFGLVEKNPKLGHDREIALDRDTTALLVAYRDHCRRQAAAHGTELAPDGFLFSLVPDGSVCLAPASLGQRFHRLVASLGIKTTLHKLRHYNATELILANVDLRTVAGRLGHFDCSTTLTTYTAWINEADQRASTQLVERLPLRLAVTPQHRRHAVPPSQPRSISSHIRPGTARGHAVEFVEIVTILPGWLQHPGAL</sequence>
<evidence type="ECO:0000256" key="3">
    <source>
        <dbReference type="SAM" id="MobiDB-lite"/>
    </source>
</evidence>
<dbReference type="InterPro" id="IPR011010">
    <property type="entry name" value="DNA_brk_join_enz"/>
</dbReference>
<dbReference type="InterPro" id="IPR050090">
    <property type="entry name" value="Tyrosine_recombinase_XerCD"/>
</dbReference>
<feature type="domain" description="Tyr recombinase" evidence="4">
    <location>
        <begin position="200"/>
        <end position="401"/>
    </location>
</feature>
<accession>A0ABX2FGE2</accession>
<evidence type="ECO:0000256" key="2">
    <source>
        <dbReference type="ARBA" id="ARBA00023172"/>
    </source>
</evidence>
<dbReference type="PANTHER" id="PTHR30349">
    <property type="entry name" value="PHAGE INTEGRASE-RELATED"/>
    <property type="match status" value="1"/>
</dbReference>
<organism evidence="5 6">
    <name type="scientific">Kibdelosporangium persicum</name>
    <dbReference type="NCBI Taxonomy" id="2698649"/>
    <lineage>
        <taxon>Bacteria</taxon>
        <taxon>Bacillati</taxon>
        <taxon>Actinomycetota</taxon>
        <taxon>Actinomycetes</taxon>
        <taxon>Pseudonocardiales</taxon>
        <taxon>Pseudonocardiaceae</taxon>
        <taxon>Kibdelosporangium</taxon>
    </lineage>
</organism>
<feature type="region of interest" description="Disordered" evidence="3">
    <location>
        <begin position="415"/>
        <end position="434"/>
    </location>
</feature>
<protein>
    <submittedName>
        <fullName evidence="5">Site-specific tyrosine recombinase XerC</fullName>
    </submittedName>
</protein>
<dbReference type="InterPro" id="IPR013762">
    <property type="entry name" value="Integrase-like_cat_sf"/>
</dbReference>
<keyword evidence="2" id="KW-0233">DNA recombination</keyword>
<gene>
    <name evidence="5" type="ORF">GC106_71470</name>
</gene>
<evidence type="ECO:0000313" key="6">
    <source>
        <dbReference type="Proteomes" id="UP000763557"/>
    </source>
</evidence>
<dbReference type="Gene3D" id="1.10.150.130">
    <property type="match status" value="1"/>
</dbReference>
<evidence type="ECO:0000259" key="4">
    <source>
        <dbReference type="PROSITE" id="PS51898"/>
    </source>
</evidence>
<evidence type="ECO:0000256" key="1">
    <source>
        <dbReference type="ARBA" id="ARBA00023125"/>
    </source>
</evidence>
<comment type="caution">
    <text evidence="5">The sequence shown here is derived from an EMBL/GenBank/DDBJ whole genome shotgun (WGS) entry which is preliminary data.</text>
</comment>
<keyword evidence="6" id="KW-1185">Reference proteome</keyword>